<evidence type="ECO:0000313" key="2">
    <source>
        <dbReference type="EMBL" id="XCD04186.1"/>
    </source>
</evidence>
<evidence type="ECO:0000313" key="4">
    <source>
        <dbReference type="EMBL" id="XCD07170.1"/>
    </source>
</evidence>
<evidence type="ECO:0000313" key="1">
    <source>
        <dbReference type="EMBL" id="XCD03528.1"/>
    </source>
</evidence>
<evidence type="ECO:0000313" key="3">
    <source>
        <dbReference type="EMBL" id="XCD05616.1"/>
    </source>
</evidence>
<sequence>MRTDTKDLLTNRFGGNGIKTVRLHSDHFTGVLAELFLLII</sequence>
<dbReference type="EMBL" id="PP511436">
    <property type="protein sequence ID" value="XCD04186.1"/>
    <property type="molecule type" value="Genomic_DNA"/>
</dbReference>
<name>A0AAU8AUJ7_9VIRU</name>
<dbReference type="EMBL" id="PP511370">
    <property type="protein sequence ID" value="XCD03528.1"/>
    <property type="molecule type" value="Genomic_DNA"/>
</dbReference>
<protein>
    <submittedName>
        <fullName evidence="1">Uncharacterized protein</fullName>
    </submittedName>
</protein>
<dbReference type="EMBL" id="PP511844">
    <property type="protein sequence ID" value="XCD08020.1"/>
    <property type="molecule type" value="Genomic_DNA"/>
</dbReference>
<proteinExistence type="predicted"/>
<evidence type="ECO:0000313" key="5">
    <source>
        <dbReference type="EMBL" id="XCD08020.1"/>
    </source>
</evidence>
<reference evidence="1" key="1">
    <citation type="submission" date="2024-03" db="EMBL/GenBank/DDBJ databases">
        <title>Diverse circular DNA viruses in blood, oral, and fecal samples of captive lemurs.</title>
        <authorList>
            <person name="Paietta E.N."/>
            <person name="Kraberger S."/>
            <person name="Lund M.C."/>
            <person name="Custer J.M."/>
            <person name="Vargas K.M."/>
            <person name="Ehmke E.E."/>
            <person name="Yoder A.D."/>
            <person name="Varsani A."/>
        </authorList>
    </citation>
    <scope>NUCLEOTIDE SEQUENCE</scope>
    <source>
        <strain evidence="1">Duke_18_85</strain>
        <strain evidence="2">Duke_21_105</strain>
        <strain evidence="3">Duke_24FS_118</strain>
        <strain evidence="4">Duke_26_98</strain>
        <strain evidence="5">Duke_28FS_116</strain>
    </source>
</reference>
<dbReference type="EMBL" id="PP511584">
    <property type="protein sequence ID" value="XCD05616.1"/>
    <property type="molecule type" value="Genomic_DNA"/>
</dbReference>
<organism evidence="1">
    <name type="scientific">Dulem virus 97</name>
    <dbReference type="NCBI Taxonomy" id="3145808"/>
    <lineage>
        <taxon>Viruses</taxon>
        <taxon>Monodnaviria</taxon>
        <taxon>Sangervirae</taxon>
        <taxon>Phixviricota</taxon>
        <taxon>Malgrandaviricetes</taxon>
        <taxon>Petitvirales</taxon>
        <taxon>Microviridae</taxon>
        <taxon>Microvirus</taxon>
    </lineage>
</organism>
<dbReference type="EMBL" id="PP511761">
    <property type="protein sequence ID" value="XCD07170.1"/>
    <property type="molecule type" value="Genomic_DNA"/>
</dbReference>
<accession>A0AAU8AUJ7</accession>